<dbReference type="InterPro" id="IPR056947">
    <property type="entry name" value="Pepco_dom"/>
</dbReference>
<dbReference type="Proteomes" id="UP001196661">
    <property type="component" value="Unassembled WGS sequence"/>
</dbReference>
<comment type="caution">
    <text evidence="2">The sequence shown here is derived from an EMBL/GenBank/DDBJ whole genome shotgun (WGS) entry which is preliminary data.</text>
</comment>
<sequence>MLLKSQMQGLLAVVNDLFEQDATPNWLPLSEVTLSVEINAEGNLSLIGNGGSLGNSGGITLTFSRPQ</sequence>
<keyword evidence="3" id="KW-1185">Reference proteome</keyword>
<evidence type="ECO:0000259" key="1">
    <source>
        <dbReference type="Pfam" id="PF24393"/>
    </source>
</evidence>
<evidence type="ECO:0000313" key="2">
    <source>
        <dbReference type="EMBL" id="MBT9311262.1"/>
    </source>
</evidence>
<evidence type="ECO:0000313" key="3">
    <source>
        <dbReference type="Proteomes" id="UP001196661"/>
    </source>
</evidence>
<gene>
    <name evidence="2" type="ORF">IXB28_03515</name>
</gene>
<reference evidence="2 3" key="1">
    <citation type="journal article" date="2021" name="Mar. Drugs">
        <title>Genome Reduction and Secondary Metabolism of the Marine Sponge-Associated Cyanobacterium Leptothoe.</title>
        <authorList>
            <person name="Konstantinou D."/>
            <person name="Popin R.V."/>
            <person name="Fewer D.P."/>
            <person name="Sivonen K."/>
            <person name="Gkelis S."/>
        </authorList>
    </citation>
    <scope>NUCLEOTIDE SEQUENCE [LARGE SCALE GENOMIC DNA]</scope>
    <source>
        <strain evidence="2 3">TAU-MAC 1615</strain>
    </source>
</reference>
<organism evidence="2 3">
    <name type="scientific">Leptothoe kymatousa TAU-MAC 1615</name>
    <dbReference type="NCBI Taxonomy" id="2364775"/>
    <lineage>
        <taxon>Bacteria</taxon>
        <taxon>Bacillati</taxon>
        <taxon>Cyanobacteriota</taxon>
        <taxon>Cyanophyceae</taxon>
        <taxon>Nodosilineales</taxon>
        <taxon>Cymatolegaceae</taxon>
        <taxon>Leptothoe</taxon>
        <taxon>Leptothoe kymatousa</taxon>
    </lineage>
</organism>
<protein>
    <recommendedName>
        <fullName evidence="1">Pepco domain-containing protein</fullName>
    </recommendedName>
</protein>
<name>A0ABS5Y087_9CYAN</name>
<feature type="domain" description="Pepco" evidence="1">
    <location>
        <begin position="3"/>
        <end position="65"/>
    </location>
</feature>
<accession>A0ABS5Y087</accession>
<dbReference type="EMBL" id="JADOER010000004">
    <property type="protein sequence ID" value="MBT9311262.1"/>
    <property type="molecule type" value="Genomic_DNA"/>
</dbReference>
<proteinExistence type="predicted"/>
<dbReference type="Pfam" id="PF24393">
    <property type="entry name" value="Pepco"/>
    <property type="match status" value="1"/>
</dbReference>
<dbReference type="RefSeq" id="WP_215617158.1">
    <property type="nucleotide sequence ID" value="NZ_JADOER010000004.1"/>
</dbReference>